<feature type="repeat" description="ANK" evidence="5">
    <location>
        <begin position="177"/>
        <end position="209"/>
    </location>
</feature>
<dbReference type="OMA" id="VESRLMC"/>
<dbReference type="GO" id="GO:0000724">
    <property type="term" value="P:double-strand break repair via homologous recombination"/>
    <property type="evidence" value="ECO:0007669"/>
    <property type="project" value="TreeGrafter"/>
</dbReference>
<evidence type="ECO:0000256" key="1">
    <source>
        <dbReference type="ARBA" id="ARBA00004123"/>
    </source>
</evidence>
<evidence type="ECO:0000256" key="4">
    <source>
        <dbReference type="ARBA" id="ARBA00023242"/>
    </source>
</evidence>
<feature type="region of interest" description="Disordered" evidence="6">
    <location>
        <begin position="259"/>
        <end position="287"/>
    </location>
</feature>
<dbReference type="PROSITE" id="PS50297">
    <property type="entry name" value="ANK_REP_REGION"/>
    <property type="match status" value="2"/>
</dbReference>
<keyword evidence="3" id="KW-0802">TPR repeat</keyword>
<dbReference type="SMART" id="SM00248">
    <property type="entry name" value="ANK"/>
    <property type="match status" value="2"/>
</dbReference>
<name>A0A0N4W395_HAEPC</name>
<feature type="region of interest" description="Disordered" evidence="6">
    <location>
        <begin position="335"/>
        <end position="384"/>
    </location>
</feature>
<dbReference type="PANTHER" id="PTHR46358:SF1">
    <property type="entry name" value="TONSOKU-LIKE PROTEIN"/>
    <property type="match status" value="1"/>
</dbReference>
<sequence>LEWFEKALFFEKKLGRSEIKLCETRALIFKAKASCHNISMLSLKNEFDILNSDIPEECPSLKATIYEAMGQYLLTNKDEDASVYLACAKQFGSEVEVEESCEDDDSGDGYDVNKRDYGGWTPISEAVSAGMRDNVRALLKAGAKVDPVSTEVLNDDENSRLIRFFAVLILLEFETGGGITPLMEACDKGFTDIIKDLLKCGASVVKKNADGWTAVDFLRNFLVSCESEDENHIKELTSIAVSMEEQQRKHLAVSFPVRGCAPSRQKSTGTRPLLKSSQPKSRSEEETIDLKSYKRVIGGLGAQSKKNVKPSRSHNETTLFNEDDDLASSYISPHFEDDIDLPSDCEDTGRKSEGYSLATSSYSPLPASQSTAVSPLKERRVERSSFSEPIKDDFLINDLEEKRRRKRKNRTPTASGEPAKRPSSSRDSIPSRRESPSQFCVDLPAASSAPLSATGPPIVVTLKFENEDGGVLRPDKLVSLPRTATMATIEERFRTELSSQKSKSFDVRLFDGRDADPEIPLLSLGEPLTVVCRLHKLTTEMLYKSSTESPCDDDVVLKCMAKFDASGILDLSSAASEGGDIVESVLKVVTNTKRSVSRLLLDGCDLTSAILSALVLVLPNVEQFSCKYAGFFDEHLTSLDWGSHSLRSIDLSHNEFTSGSALSHSLLANCPQLSELRISDLEIAVDEEALVTAICDLPNLQLLDVSFNSFVRGNAVETLLSSCNNLTSLRMDGCDLSGLSFVSTWLPSLRELSMVGCHVTDFDSLIEWLSMGCVQQLDLSATEITLCHVRTLVESRLMCPAIVVRLVRCREIEHDPRAFADMVLAFVTDHSFPLRFSFSSQFAAGLQAITAFASNFLV</sequence>
<dbReference type="SUPFAM" id="SSF48403">
    <property type="entry name" value="Ankyrin repeat"/>
    <property type="match status" value="1"/>
</dbReference>
<dbReference type="GO" id="GO:0043596">
    <property type="term" value="C:nuclear replication fork"/>
    <property type="evidence" value="ECO:0007669"/>
    <property type="project" value="TreeGrafter"/>
</dbReference>
<feature type="compositionally biased region" description="Polar residues" evidence="6">
    <location>
        <begin position="264"/>
        <end position="280"/>
    </location>
</feature>
<comment type="subcellular location">
    <subcellularLocation>
        <location evidence="1">Nucleus</location>
    </subcellularLocation>
</comment>
<dbReference type="InterPro" id="IPR032675">
    <property type="entry name" value="LRR_dom_sf"/>
</dbReference>
<dbReference type="AlphaFoldDB" id="A0A0N4W395"/>
<dbReference type="InterPro" id="IPR001611">
    <property type="entry name" value="Leu-rich_rpt"/>
</dbReference>
<dbReference type="InterPro" id="IPR052311">
    <property type="entry name" value="MMS22L-TONSL_complex_comp"/>
</dbReference>
<dbReference type="WBParaSite" id="HPLM_0000427001-mRNA-1">
    <property type="protein sequence ID" value="HPLM_0000427001-mRNA-1"/>
    <property type="gene ID" value="HPLM_0000427001"/>
</dbReference>
<organism evidence="7">
    <name type="scientific">Haemonchus placei</name>
    <name type="common">Barber's pole worm</name>
    <dbReference type="NCBI Taxonomy" id="6290"/>
    <lineage>
        <taxon>Eukaryota</taxon>
        <taxon>Metazoa</taxon>
        <taxon>Ecdysozoa</taxon>
        <taxon>Nematoda</taxon>
        <taxon>Chromadorea</taxon>
        <taxon>Rhabditida</taxon>
        <taxon>Rhabditina</taxon>
        <taxon>Rhabditomorpha</taxon>
        <taxon>Strongyloidea</taxon>
        <taxon>Trichostrongylidae</taxon>
        <taxon>Haemonchus</taxon>
    </lineage>
</organism>
<feature type="repeat" description="ANK" evidence="5">
    <location>
        <begin position="118"/>
        <end position="150"/>
    </location>
</feature>
<proteinExistence type="predicted"/>
<dbReference type="Gene3D" id="3.80.10.10">
    <property type="entry name" value="Ribonuclease Inhibitor"/>
    <property type="match status" value="1"/>
</dbReference>
<protein>
    <submittedName>
        <fullName evidence="7">ANK_REP_REGION domain-containing protein</fullName>
    </submittedName>
</protein>
<keyword evidence="5" id="KW-0040">ANK repeat</keyword>
<dbReference type="InterPro" id="IPR002110">
    <property type="entry name" value="Ankyrin_rpt"/>
</dbReference>
<dbReference type="Gene3D" id="1.25.40.20">
    <property type="entry name" value="Ankyrin repeat-containing domain"/>
    <property type="match status" value="1"/>
</dbReference>
<keyword evidence="4" id="KW-0539">Nucleus</keyword>
<dbReference type="Pfam" id="PF00023">
    <property type="entry name" value="Ank"/>
    <property type="match status" value="1"/>
</dbReference>
<evidence type="ECO:0000256" key="5">
    <source>
        <dbReference type="PROSITE-ProRule" id="PRU00023"/>
    </source>
</evidence>
<dbReference type="InterPro" id="IPR036770">
    <property type="entry name" value="Ankyrin_rpt-contain_sf"/>
</dbReference>
<evidence type="ECO:0000256" key="2">
    <source>
        <dbReference type="ARBA" id="ARBA00022737"/>
    </source>
</evidence>
<feature type="region of interest" description="Disordered" evidence="6">
    <location>
        <begin position="399"/>
        <end position="439"/>
    </location>
</feature>
<evidence type="ECO:0000313" key="7">
    <source>
        <dbReference type="WBParaSite" id="HPLM_0000427001-mRNA-1"/>
    </source>
</evidence>
<dbReference type="SUPFAM" id="SSF52047">
    <property type="entry name" value="RNI-like"/>
    <property type="match status" value="1"/>
</dbReference>
<dbReference type="PROSITE" id="PS51450">
    <property type="entry name" value="LRR"/>
    <property type="match status" value="1"/>
</dbReference>
<keyword evidence="2" id="KW-0677">Repeat</keyword>
<feature type="region of interest" description="Disordered" evidence="6">
    <location>
        <begin position="301"/>
        <end position="321"/>
    </location>
</feature>
<evidence type="ECO:0000256" key="6">
    <source>
        <dbReference type="SAM" id="MobiDB-lite"/>
    </source>
</evidence>
<feature type="compositionally biased region" description="Acidic residues" evidence="6">
    <location>
        <begin position="337"/>
        <end position="346"/>
    </location>
</feature>
<reference evidence="7" key="1">
    <citation type="submission" date="2017-02" db="UniProtKB">
        <authorList>
            <consortium name="WormBaseParasite"/>
        </authorList>
    </citation>
    <scope>IDENTIFICATION</scope>
</reference>
<dbReference type="PROSITE" id="PS50088">
    <property type="entry name" value="ANK_REPEAT"/>
    <property type="match status" value="2"/>
</dbReference>
<dbReference type="PANTHER" id="PTHR46358">
    <property type="entry name" value="TONSOKU-LIKE PROTEIN"/>
    <property type="match status" value="1"/>
</dbReference>
<evidence type="ECO:0000256" key="3">
    <source>
        <dbReference type="ARBA" id="ARBA00022803"/>
    </source>
</evidence>
<accession>A0A0N4W395</accession>
<dbReference type="GO" id="GO:0031297">
    <property type="term" value="P:replication fork processing"/>
    <property type="evidence" value="ECO:0007669"/>
    <property type="project" value="TreeGrafter"/>
</dbReference>
<feature type="compositionally biased region" description="Polar residues" evidence="6">
    <location>
        <begin position="357"/>
        <end position="373"/>
    </location>
</feature>